<keyword evidence="2" id="KW-1185">Reference proteome</keyword>
<evidence type="ECO:0000313" key="1">
    <source>
        <dbReference type="EMBL" id="CAI9179439.1"/>
    </source>
</evidence>
<accession>A0ABN9A0B8</accession>
<name>A0ABN9A0B8_RANTA</name>
<organism evidence="1 2">
    <name type="scientific">Rangifer tarandus platyrhynchus</name>
    <name type="common">Svalbard reindeer</name>
    <dbReference type="NCBI Taxonomy" id="3082113"/>
    <lineage>
        <taxon>Eukaryota</taxon>
        <taxon>Metazoa</taxon>
        <taxon>Chordata</taxon>
        <taxon>Craniata</taxon>
        <taxon>Vertebrata</taxon>
        <taxon>Euteleostomi</taxon>
        <taxon>Mammalia</taxon>
        <taxon>Eutheria</taxon>
        <taxon>Laurasiatheria</taxon>
        <taxon>Artiodactyla</taxon>
        <taxon>Ruminantia</taxon>
        <taxon>Pecora</taxon>
        <taxon>Cervidae</taxon>
        <taxon>Odocoileinae</taxon>
        <taxon>Rangifer</taxon>
    </lineage>
</organism>
<sequence>MDTANSAQSRSLRSWRTRIRTLDCKDTEKLTSSPSPISLPHWSVDAATTLGRWAKMGGKGQSSASPTTLRHIYFKPRPEPLRGESVQIAGQPRLGRCTEGITVQAEAHTGLPGLVLGCLQ</sequence>
<protein>
    <submittedName>
        <fullName evidence="1">Uncharacterized protein</fullName>
    </submittedName>
</protein>
<dbReference type="EMBL" id="OX459945">
    <property type="protein sequence ID" value="CAI9179439.1"/>
    <property type="molecule type" value="Genomic_DNA"/>
</dbReference>
<reference evidence="1" key="1">
    <citation type="submission" date="2023-04" db="EMBL/GenBank/DDBJ databases">
        <authorList>
            <consortium name="ELIXIR-Norway"/>
        </authorList>
    </citation>
    <scope>NUCLEOTIDE SEQUENCE [LARGE SCALE GENOMIC DNA]</scope>
</reference>
<gene>
    <name evidence="1" type="ORF">MRATA1EN1_LOCUS28401</name>
</gene>
<dbReference type="Proteomes" id="UP001176941">
    <property type="component" value="Chromosome 9"/>
</dbReference>
<evidence type="ECO:0000313" key="2">
    <source>
        <dbReference type="Proteomes" id="UP001176941"/>
    </source>
</evidence>
<proteinExistence type="predicted"/>